<evidence type="ECO:0000313" key="3">
    <source>
        <dbReference type="EMBL" id="ANU36550.1"/>
    </source>
</evidence>
<dbReference type="Pfam" id="PF11932">
    <property type="entry name" value="DUF3450"/>
    <property type="match status" value="1"/>
</dbReference>
<protein>
    <recommendedName>
        <fullName evidence="5">DUF3450 domain-containing protein</fullName>
    </recommendedName>
</protein>
<dbReference type="EMBL" id="CP016414">
    <property type="protein sequence ID" value="ANU36550.1"/>
    <property type="molecule type" value="Genomic_DNA"/>
</dbReference>
<accession>A0A1C7F9C6</accession>
<dbReference type="AlphaFoldDB" id="A0A1C7F9C6"/>
<dbReference type="PATRIC" id="fig|45658.7.peg.1402"/>
<reference evidence="3 4" key="1">
    <citation type="submission" date="2016-07" db="EMBL/GenBank/DDBJ databases">
        <title>Genome sequencing of Vibrio scophthalmi strain VS-05, an isolated from Paralichthys olivaceus.</title>
        <authorList>
            <person name="Han H.-J."/>
        </authorList>
    </citation>
    <scope>NUCLEOTIDE SEQUENCE [LARGE SCALE GENOMIC DNA]</scope>
    <source>
        <strain evidence="3 4">VS-05</strain>
    </source>
</reference>
<dbReference type="GeneID" id="96873598"/>
<feature type="signal peptide" evidence="2">
    <location>
        <begin position="1"/>
        <end position="21"/>
    </location>
</feature>
<keyword evidence="4" id="KW-1185">Reference proteome</keyword>
<evidence type="ECO:0000256" key="2">
    <source>
        <dbReference type="SAM" id="SignalP"/>
    </source>
</evidence>
<evidence type="ECO:0000313" key="4">
    <source>
        <dbReference type="Proteomes" id="UP000092528"/>
    </source>
</evidence>
<dbReference type="STRING" id="45658.VSVS12_01804"/>
<feature type="coiled-coil region" evidence="1">
    <location>
        <begin position="45"/>
        <end position="100"/>
    </location>
</feature>
<evidence type="ECO:0008006" key="5">
    <source>
        <dbReference type="Google" id="ProtNLM"/>
    </source>
</evidence>
<feature type="chain" id="PRO_5008885508" description="DUF3450 domain-containing protein" evidence="2">
    <location>
        <begin position="22"/>
        <end position="253"/>
    </location>
</feature>
<gene>
    <name evidence="3" type="ORF">VSVS05_01425</name>
</gene>
<dbReference type="InterPro" id="IPR016866">
    <property type="entry name" value="UCP028069"/>
</dbReference>
<evidence type="ECO:0000256" key="1">
    <source>
        <dbReference type="SAM" id="Coils"/>
    </source>
</evidence>
<sequence length="253" mass="28279">MNLFKTSLAIVISAAISPVSASSLDSAQAIQNKTNSASVASQKRIDNSADTTLRLQAEIEQLEEEVKNLEVYQKHLSALIINQEQEMANIDAQVQEIKVTRQGVVPLMYQMVEALQQRIEADAPIKKQQRFERIEKLQTLMTRADISDAEKYRRILEAYQIEMDYGTKLGLYQGKITLAGEQREADILHLGRIALIARSLNGNTFWAWDKQANDWVIVDSSAKSDLDKAYAMAAKQTAPSLITIPVSLLAETK</sequence>
<proteinExistence type="predicted"/>
<keyword evidence="1" id="KW-0175">Coiled coil</keyword>
<dbReference type="PIRSF" id="PIRSF028069">
    <property type="entry name" value="UCP028069"/>
    <property type="match status" value="1"/>
</dbReference>
<dbReference type="Proteomes" id="UP000092528">
    <property type="component" value="Chromosome 1"/>
</dbReference>
<dbReference type="RefSeq" id="WP_065545339.1">
    <property type="nucleotide sequence ID" value="NZ_CP016414.1"/>
</dbReference>
<keyword evidence="2" id="KW-0732">Signal</keyword>
<name>A0A1C7F9C6_9VIBR</name>
<organism evidence="3 4">
    <name type="scientific">Vibrio scophthalmi</name>
    <dbReference type="NCBI Taxonomy" id="45658"/>
    <lineage>
        <taxon>Bacteria</taxon>
        <taxon>Pseudomonadati</taxon>
        <taxon>Pseudomonadota</taxon>
        <taxon>Gammaproteobacteria</taxon>
        <taxon>Vibrionales</taxon>
        <taxon>Vibrionaceae</taxon>
        <taxon>Vibrio</taxon>
    </lineage>
</organism>